<proteinExistence type="predicted"/>
<comment type="caution">
    <text evidence="1">The sequence shown here is derived from an EMBL/GenBank/DDBJ whole genome shotgun (WGS) entry which is preliminary data.</text>
</comment>
<keyword evidence="2" id="KW-1185">Reference proteome</keyword>
<dbReference type="EMBL" id="JBHFFA010000005">
    <property type="protein sequence ID" value="KAL2624257.1"/>
    <property type="molecule type" value="Genomic_DNA"/>
</dbReference>
<evidence type="ECO:0000313" key="1">
    <source>
        <dbReference type="EMBL" id="KAL2624257.1"/>
    </source>
</evidence>
<organism evidence="1 2">
    <name type="scientific">Riccia fluitans</name>
    <dbReference type="NCBI Taxonomy" id="41844"/>
    <lineage>
        <taxon>Eukaryota</taxon>
        <taxon>Viridiplantae</taxon>
        <taxon>Streptophyta</taxon>
        <taxon>Embryophyta</taxon>
        <taxon>Marchantiophyta</taxon>
        <taxon>Marchantiopsida</taxon>
        <taxon>Marchantiidae</taxon>
        <taxon>Marchantiales</taxon>
        <taxon>Ricciaceae</taxon>
        <taxon>Riccia</taxon>
    </lineage>
</organism>
<reference evidence="1 2" key="1">
    <citation type="submission" date="2024-09" db="EMBL/GenBank/DDBJ databases">
        <title>Chromosome-scale assembly of Riccia fluitans.</title>
        <authorList>
            <person name="Paukszto L."/>
            <person name="Sawicki J."/>
            <person name="Karawczyk K."/>
            <person name="Piernik-Szablinska J."/>
            <person name="Szczecinska M."/>
            <person name="Mazdziarz M."/>
        </authorList>
    </citation>
    <scope>NUCLEOTIDE SEQUENCE [LARGE SCALE GENOMIC DNA]</scope>
    <source>
        <strain evidence="1">Rf_01</strain>
        <tissue evidence="1">Aerial parts of the thallus</tissue>
    </source>
</reference>
<sequence>MGAIALPVEAIRSVPARPVYKTVIEGDNFVSGGKDFASGGDSFVSGGNLFCSRLTEIRCLIIRSNDKVCKTVIEGDDFAGGGEDLASGANSFANGGDSFAPTAKFILSTYTRRQRPLLELKLC</sequence>
<dbReference type="AlphaFoldDB" id="A0ABD1YFG1"/>
<accession>A0ABD1YFG1</accession>
<gene>
    <name evidence="1" type="ORF">R1flu_008502</name>
</gene>
<protein>
    <submittedName>
        <fullName evidence="1">Uncharacterized protein</fullName>
    </submittedName>
</protein>
<dbReference type="Proteomes" id="UP001605036">
    <property type="component" value="Unassembled WGS sequence"/>
</dbReference>
<name>A0ABD1YFG1_9MARC</name>
<evidence type="ECO:0000313" key="2">
    <source>
        <dbReference type="Proteomes" id="UP001605036"/>
    </source>
</evidence>